<feature type="signal peptide" evidence="1">
    <location>
        <begin position="1"/>
        <end position="22"/>
    </location>
</feature>
<feature type="chain" id="PRO_5013012739" evidence="1">
    <location>
        <begin position="23"/>
        <end position="151"/>
    </location>
</feature>
<dbReference type="EMBL" id="FUEG01000047">
    <property type="protein sequence ID" value="SJL17656.1"/>
    <property type="molecule type" value="Genomic_DNA"/>
</dbReference>
<keyword evidence="3" id="KW-1185">Reference proteome</keyword>
<organism evidence="2 3">
    <name type="scientific">Armillaria ostoyae</name>
    <name type="common">Armillaria root rot fungus</name>
    <dbReference type="NCBI Taxonomy" id="47428"/>
    <lineage>
        <taxon>Eukaryota</taxon>
        <taxon>Fungi</taxon>
        <taxon>Dikarya</taxon>
        <taxon>Basidiomycota</taxon>
        <taxon>Agaricomycotina</taxon>
        <taxon>Agaricomycetes</taxon>
        <taxon>Agaricomycetidae</taxon>
        <taxon>Agaricales</taxon>
        <taxon>Marasmiineae</taxon>
        <taxon>Physalacriaceae</taxon>
        <taxon>Armillaria</taxon>
    </lineage>
</organism>
<gene>
    <name evidence="2" type="ORF">ARMOST_21213</name>
</gene>
<accession>A0A284S9K5</accession>
<proteinExistence type="predicted"/>
<sequence length="151" mass="16672">MGMPLPPLRVPVNMPLLTLVCAIVLTDNHQRANSLEWFTATFNNVSHSAEIESIQINVSIRVTVLPWDELPQHGDISIAKWNALDDALCRPEVCLQGLLVDVEPAGPLWTTRTNSVSQWLEEICVPKARKKYLSTGLHFPMPPKGAVVGQG</sequence>
<evidence type="ECO:0000313" key="2">
    <source>
        <dbReference type="EMBL" id="SJL17656.1"/>
    </source>
</evidence>
<evidence type="ECO:0000256" key="1">
    <source>
        <dbReference type="SAM" id="SignalP"/>
    </source>
</evidence>
<dbReference type="AlphaFoldDB" id="A0A284S9K5"/>
<dbReference type="Proteomes" id="UP000219338">
    <property type="component" value="Unassembled WGS sequence"/>
</dbReference>
<name>A0A284S9K5_ARMOS</name>
<protein>
    <submittedName>
        <fullName evidence="2">Uncharacterized protein</fullName>
    </submittedName>
</protein>
<dbReference type="OrthoDB" id="3023722at2759"/>
<reference evidence="3" key="1">
    <citation type="journal article" date="2017" name="Nat. Ecol. Evol.">
        <title>Genome expansion and lineage-specific genetic innovations in the forest pathogenic fungi Armillaria.</title>
        <authorList>
            <person name="Sipos G."/>
            <person name="Prasanna A.N."/>
            <person name="Walter M.C."/>
            <person name="O'Connor E."/>
            <person name="Balint B."/>
            <person name="Krizsan K."/>
            <person name="Kiss B."/>
            <person name="Hess J."/>
            <person name="Varga T."/>
            <person name="Slot J."/>
            <person name="Riley R."/>
            <person name="Boka B."/>
            <person name="Rigling D."/>
            <person name="Barry K."/>
            <person name="Lee J."/>
            <person name="Mihaltcheva S."/>
            <person name="LaButti K."/>
            <person name="Lipzen A."/>
            <person name="Waldron R."/>
            <person name="Moloney N.M."/>
            <person name="Sperisen C."/>
            <person name="Kredics L."/>
            <person name="Vagvoelgyi C."/>
            <person name="Patrignani A."/>
            <person name="Fitzpatrick D."/>
            <person name="Nagy I."/>
            <person name="Doyle S."/>
            <person name="Anderson J.B."/>
            <person name="Grigoriev I.V."/>
            <person name="Gueldener U."/>
            <person name="Muensterkoetter M."/>
            <person name="Nagy L.G."/>
        </authorList>
    </citation>
    <scope>NUCLEOTIDE SEQUENCE [LARGE SCALE GENOMIC DNA]</scope>
    <source>
        <strain evidence="3">C18/9</strain>
    </source>
</reference>
<keyword evidence="1" id="KW-0732">Signal</keyword>
<evidence type="ECO:0000313" key="3">
    <source>
        <dbReference type="Proteomes" id="UP000219338"/>
    </source>
</evidence>